<accession>A0ACA9KYJ9</accession>
<dbReference type="EMBL" id="CAJVPT010003606">
    <property type="protein sequence ID" value="CAG8497865.1"/>
    <property type="molecule type" value="Genomic_DNA"/>
</dbReference>
<evidence type="ECO:0000313" key="2">
    <source>
        <dbReference type="Proteomes" id="UP000789525"/>
    </source>
</evidence>
<organism evidence="1 2">
    <name type="scientific">Acaulospora colombiana</name>
    <dbReference type="NCBI Taxonomy" id="27376"/>
    <lineage>
        <taxon>Eukaryota</taxon>
        <taxon>Fungi</taxon>
        <taxon>Fungi incertae sedis</taxon>
        <taxon>Mucoromycota</taxon>
        <taxon>Glomeromycotina</taxon>
        <taxon>Glomeromycetes</taxon>
        <taxon>Diversisporales</taxon>
        <taxon>Acaulosporaceae</taxon>
        <taxon>Acaulospora</taxon>
    </lineage>
</organism>
<proteinExistence type="predicted"/>
<keyword evidence="2" id="KW-1185">Reference proteome</keyword>
<reference evidence="1" key="1">
    <citation type="submission" date="2021-06" db="EMBL/GenBank/DDBJ databases">
        <authorList>
            <person name="Kallberg Y."/>
            <person name="Tangrot J."/>
            <person name="Rosling A."/>
        </authorList>
    </citation>
    <scope>NUCLEOTIDE SEQUENCE</scope>
    <source>
        <strain evidence="1">CL356</strain>
    </source>
</reference>
<comment type="caution">
    <text evidence="1">The sequence shown here is derived from an EMBL/GenBank/DDBJ whole genome shotgun (WGS) entry which is preliminary data.</text>
</comment>
<sequence length="722" mass="81813">MGHFKPVIKVQTKTPIPSSTNNTSPPTPPDTTNNTPDAHTHPTPSTSSPSSNKVPENNEISNPIRESISEEQGLDKTAEDDKDSKKNDLGKENNENTTSTINTTKTIFVGDIENGRRTDCYDGENTQDSEIMRSSTNTTEKVLKKRRSRTGRRNKSDGGNADGKQPSCKRTRVSKDKNAPKKPGNAWHHFLTIKRREYMKDNPSMNYIEINKLLGKRWRGMSNEERKPYLQIAKDASEEYEKKLKIYNDTIKEDGAPVSEVSEIDAPYEIDPVPQYPDFRSMLGSPVSFGPFGSDLDLAFPTNELASGVDDQNEENTDISKLSRNVSFELQSLRENIQTQCPVDENTDKNGSDQCELNSQSPTLMVISRQNSQMTLNDQEIFYNTQQETPHAQQRSNPATFQCVPQNMNYQQPSHQMTFYPTAQQYFMIPFYQPTQHLIEQQTLRVNMVQPEGHSFSDPTSVISCQHIAVQPETSRLAFKDITNNFNQNVSLQQIQNAGGQTIENQSAPNVPPPTPSMTCQQIPNAFFQNVCIKQEPYNLSHTKSQQNGQAMPHSVLNIKQERHVEMAPTTSQHTTYPQQLPQTMWQQTFPQPLFSSHSVMAHQSNQLPMLTQQNMPSQDMMLQQLNPQNIVMQHPMLQSNVQAVHPNFSMQTNDNRQMSNQQNFINLQPFQMIPAQQTTSQQTNYSSIPPASMMNQLTYFNPQMDMAPQIQGTCQIDRSGR</sequence>
<gene>
    <name evidence="1" type="ORF">ACOLOM_LOCUS2664</name>
</gene>
<dbReference type="Proteomes" id="UP000789525">
    <property type="component" value="Unassembled WGS sequence"/>
</dbReference>
<protein>
    <submittedName>
        <fullName evidence="1">6026_t:CDS:1</fullName>
    </submittedName>
</protein>
<evidence type="ECO:0000313" key="1">
    <source>
        <dbReference type="EMBL" id="CAG8497865.1"/>
    </source>
</evidence>
<name>A0ACA9KYJ9_9GLOM</name>